<dbReference type="InterPro" id="IPR050900">
    <property type="entry name" value="Transposase_IS3/IS150/IS904"/>
</dbReference>
<accession>A0A1G7EW06</accession>
<protein>
    <submittedName>
        <fullName evidence="2">Transposase InsO and inactivated derivatives</fullName>
    </submittedName>
</protein>
<dbReference type="Proteomes" id="UP000199412">
    <property type="component" value="Unassembled WGS sequence"/>
</dbReference>
<feature type="non-terminal residue" evidence="2">
    <location>
        <position position="1"/>
    </location>
</feature>
<dbReference type="GO" id="GO:0003676">
    <property type="term" value="F:nucleic acid binding"/>
    <property type="evidence" value="ECO:0007669"/>
    <property type="project" value="InterPro"/>
</dbReference>
<dbReference type="InterPro" id="IPR001584">
    <property type="entry name" value="Integrase_cat-core"/>
</dbReference>
<evidence type="ECO:0000313" key="2">
    <source>
        <dbReference type="EMBL" id="SDE67811.1"/>
    </source>
</evidence>
<sequence length="187" mass="21384">FRSCTTDSKHDLPVAPNLLNRQFSPDAPGRAWVADISYIPTDEGWLYLAVVLDLFSRKVVGWAMRDHMRTELPLAALMMATQRQKPPPGLIHHSDRGSQYASHDYRKALKNSGLVASMSRKANCWDNAPMESFFGTLKSELVHDRRYATREEAKRDLFAYIEGYYNRRRLHSALGYITPEQAELRAA</sequence>
<dbReference type="Pfam" id="PF00665">
    <property type="entry name" value="rve"/>
    <property type="match status" value="1"/>
</dbReference>
<dbReference type="InterPro" id="IPR036397">
    <property type="entry name" value="RNaseH_sf"/>
</dbReference>
<dbReference type="AlphaFoldDB" id="A0A1G7EW06"/>
<dbReference type="EMBL" id="FNAP01000010">
    <property type="protein sequence ID" value="SDE67811.1"/>
    <property type="molecule type" value="Genomic_DNA"/>
</dbReference>
<dbReference type="PROSITE" id="PS50994">
    <property type="entry name" value="INTEGRASE"/>
    <property type="match status" value="1"/>
</dbReference>
<dbReference type="PANTHER" id="PTHR46889">
    <property type="entry name" value="TRANSPOSASE INSF FOR INSERTION SEQUENCE IS3B-RELATED"/>
    <property type="match status" value="1"/>
</dbReference>
<dbReference type="Pfam" id="PF13333">
    <property type="entry name" value="rve_2"/>
    <property type="match status" value="1"/>
</dbReference>
<dbReference type="STRING" id="69960.SAMN05421720_1101"/>
<reference evidence="2 3" key="1">
    <citation type="submission" date="2016-10" db="EMBL/GenBank/DDBJ databases">
        <authorList>
            <person name="de Groot N.N."/>
        </authorList>
    </citation>
    <scope>NUCLEOTIDE SEQUENCE [LARGE SCALE GENOMIC DNA]</scope>
    <source>
        <strain evidence="2 3">ATCC 700224</strain>
    </source>
</reference>
<dbReference type="PANTHER" id="PTHR46889:SF4">
    <property type="entry name" value="TRANSPOSASE INSO FOR INSERTION SEQUENCE ELEMENT IS911B-RELATED"/>
    <property type="match status" value="1"/>
</dbReference>
<proteinExistence type="predicted"/>
<evidence type="ECO:0000313" key="3">
    <source>
        <dbReference type="Proteomes" id="UP000199412"/>
    </source>
</evidence>
<dbReference type="NCBIfam" id="NF033516">
    <property type="entry name" value="transpos_IS3"/>
    <property type="match status" value="1"/>
</dbReference>
<gene>
    <name evidence="2" type="ORF">SAMN05421720_1101</name>
</gene>
<dbReference type="GO" id="GO:0015074">
    <property type="term" value="P:DNA integration"/>
    <property type="evidence" value="ECO:0007669"/>
    <property type="project" value="InterPro"/>
</dbReference>
<name>A0A1G7EW06_9PROT</name>
<dbReference type="SUPFAM" id="SSF53098">
    <property type="entry name" value="Ribonuclease H-like"/>
    <property type="match status" value="1"/>
</dbReference>
<feature type="domain" description="Integrase catalytic" evidence="1">
    <location>
        <begin position="24"/>
        <end position="187"/>
    </location>
</feature>
<evidence type="ECO:0000259" key="1">
    <source>
        <dbReference type="PROSITE" id="PS50994"/>
    </source>
</evidence>
<keyword evidence="3" id="KW-1185">Reference proteome</keyword>
<dbReference type="Gene3D" id="3.30.420.10">
    <property type="entry name" value="Ribonuclease H-like superfamily/Ribonuclease H"/>
    <property type="match status" value="1"/>
</dbReference>
<dbReference type="OrthoDB" id="9803878at2"/>
<organism evidence="2 3">
    <name type="scientific">Rhodospira trueperi</name>
    <dbReference type="NCBI Taxonomy" id="69960"/>
    <lineage>
        <taxon>Bacteria</taxon>
        <taxon>Pseudomonadati</taxon>
        <taxon>Pseudomonadota</taxon>
        <taxon>Alphaproteobacteria</taxon>
        <taxon>Rhodospirillales</taxon>
        <taxon>Rhodospirillaceae</taxon>
        <taxon>Rhodospira</taxon>
    </lineage>
</organism>
<dbReference type="InterPro" id="IPR048020">
    <property type="entry name" value="Transpos_IS3"/>
</dbReference>
<dbReference type="InterPro" id="IPR012337">
    <property type="entry name" value="RNaseH-like_sf"/>
</dbReference>
<dbReference type="RefSeq" id="WP_143027188.1">
    <property type="nucleotide sequence ID" value="NZ_FNAP01000010.1"/>
</dbReference>